<dbReference type="EMBL" id="LAZR01030527">
    <property type="protein sequence ID" value="KKL56342.1"/>
    <property type="molecule type" value="Genomic_DNA"/>
</dbReference>
<reference evidence="2" key="1">
    <citation type="journal article" date="2015" name="Nature">
        <title>Complex archaea that bridge the gap between prokaryotes and eukaryotes.</title>
        <authorList>
            <person name="Spang A."/>
            <person name="Saw J.H."/>
            <person name="Jorgensen S.L."/>
            <person name="Zaremba-Niedzwiedzka K."/>
            <person name="Martijn J."/>
            <person name="Lind A.E."/>
            <person name="van Eijk R."/>
            <person name="Schleper C."/>
            <person name="Guy L."/>
            <person name="Ettema T.J."/>
        </authorList>
    </citation>
    <scope>NUCLEOTIDE SEQUENCE</scope>
</reference>
<proteinExistence type="predicted"/>
<accession>A0A0F9FZ01</accession>
<gene>
    <name evidence="2" type="ORF">LCGC14_2246370</name>
</gene>
<evidence type="ECO:0000256" key="1">
    <source>
        <dbReference type="SAM" id="MobiDB-lite"/>
    </source>
</evidence>
<sequence length="121" mass="13532">MADHYCEEHGVNFTRKEGKEGKPFWSHKQNGGWCNEPKQAETITTSPQSDNKPPETQKQGYNADGAARGMSVKEIGDMMRAGLLSKIFGETVARSLTVWYRGELLGITKINYDGKDLPKIQ</sequence>
<feature type="region of interest" description="Disordered" evidence="1">
    <location>
        <begin position="1"/>
        <end position="66"/>
    </location>
</feature>
<evidence type="ECO:0000313" key="2">
    <source>
        <dbReference type="EMBL" id="KKL56342.1"/>
    </source>
</evidence>
<feature type="compositionally biased region" description="Basic and acidic residues" evidence="1">
    <location>
        <begin position="1"/>
        <end position="22"/>
    </location>
</feature>
<protein>
    <submittedName>
        <fullName evidence="2">Uncharacterized protein</fullName>
    </submittedName>
</protein>
<organism evidence="2">
    <name type="scientific">marine sediment metagenome</name>
    <dbReference type="NCBI Taxonomy" id="412755"/>
    <lineage>
        <taxon>unclassified sequences</taxon>
        <taxon>metagenomes</taxon>
        <taxon>ecological metagenomes</taxon>
    </lineage>
</organism>
<comment type="caution">
    <text evidence="2">The sequence shown here is derived from an EMBL/GenBank/DDBJ whole genome shotgun (WGS) entry which is preliminary data.</text>
</comment>
<feature type="compositionally biased region" description="Polar residues" evidence="1">
    <location>
        <begin position="41"/>
        <end position="60"/>
    </location>
</feature>
<dbReference type="AlphaFoldDB" id="A0A0F9FZ01"/>
<name>A0A0F9FZ01_9ZZZZ</name>